<evidence type="ECO:0000313" key="3">
    <source>
        <dbReference type="Proteomes" id="UP001240984"/>
    </source>
</evidence>
<gene>
    <name evidence="2" type="ORF">J2S43_005891</name>
</gene>
<evidence type="ECO:0000256" key="1">
    <source>
        <dbReference type="SAM" id="MobiDB-lite"/>
    </source>
</evidence>
<dbReference type="InterPro" id="IPR027417">
    <property type="entry name" value="P-loop_NTPase"/>
</dbReference>
<feature type="region of interest" description="Disordered" evidence="1">
    <location>
        <begin position="350"/>
        <end position="415"/>
    </location>
</feature>
<feature type="compositionally biased region" description="Pro residues" evidence="1">
    <location>
        <begin position="371"/>
        <end position="385"/>
    </location>
</feature>
<keyword evidence="3" id="KW-1185">Reference proteome</keyword>
<dbReference type="Proteomes" id="UP001240984">
    <property type="component" value="Unassembled WGS sequence"/>
</dbReference>
<comment type="caution">
    <text evidence="2">The sequence shown here is derived from an EMBL/GenBank/DDBJ whole genome shotgun (WGS) entry which is preliminary data.</text>
</comment>
<protein>
    <recommendedName>
        <fullName evidence="4">Cell division protein FtsK</fullName>
    </recommendedName>
</protein>
<proteinExistence type="predicted"/>
<accession>A0ABT9N101</accession>
<sequence length="415" mass="42803">MPSRVSSLVAARQDVAAARGLARAAQAGAEETRTEARRRYEVIRGAHDTCLAALTEARETARDEIFARFHGEAVARATVLGRLVAACAPGPAGAPWPAWRPAATGRAGLLRIGTIAVDEDVPTVPALVPLLDRAHLEITSDPEDGDRRRRRASTADGLIGGLLLRALGGAPAGDLRIWAYDPDRLGSGLAGFAPLAAAGVFTSVGPGGLTTMLDELVEHVRRINETGPAGRYDTLADRTGRRPEPWRVAVLLGDGAELTPQQCAHLDRLVRTGVAAGVHLIARDVPLGEHPDVERVHLTGREAFCDTAGGLPVRLDPPPPAWQTTAVCRALAGAPAAGAPPAVPADLLPARLRPMDPAPPRLLDHGAVPAAPDPAAPDPAAPGPAKPADQAPAAPPAPRSAAIDTTAVDTTGAGS</sequence>
<organism evidence="2 3">
    <name type="scientific">Catenuloplanes nepalensis</name>
    <dbReference type="NCBI Taxonomy" id="587533"/>
    <lineage>
        <taxon>Bacteria</taxon>
        <taxon>Bacillati</taxon>
        <taxon>Actinomycetota</taxon>
        <taxon>Actinomycetes</taxon>
        <taxon>Micromonosporales</taxon>
        <taxon>Micromonosporaceae</taxon>
        <taxon>Catenuloplanes</taxon>
    </lineage>
</organism>
<dbReference type="EMBL" id="JAUSRA010000001">
    <property type="protein sequence ID" value="MDP9797379.1"/>
    <property type="molecule type" value="Genomic_DNA"/>
</dbReference>
<reference evidence="2 3" key="1">
    <citation type="submission" date="2023-07" db="EMBL/GenBank/DDBJ databases">
        <title>Sequencing the genomes of 1000 actinobacteria strains.</title>
        <authorList>
            <person name="Klenk H.-P."/>
        </authorList>
    </citation>
    <scope>NUCLEOTIDE SEQUENCE [LARGE SCALE GENOMIC DNA]</scope>
    <source>
        <strain evidence="2 3">DSM 44710</strain>
    </source>
</reference>
<name>A0ABT9N101_9ACTN</name>
<evidence type="ECO:0000313" key="2">
    <source>
        <dbReference type="EMBL" id="MDP9797379.1"/>
    </source>
</evidence>
<dbReference type="RefSeq" id="WP_306834670.1">
    <property type="nucleotide sequence ID" value="NZ_JAUSRA010000001.1"/>
</dbReference>
<dbReference type="Gene3D" id="3.40.50.300">
    <property type="entry name" value="P-loop containing nucleotide triphosphate hydrolases"/>
    <property type="match status" value="1"/>
</dbReference>
<evidence type="ECO:0008006" key="4">
    <source>
        <dbReference type="Google" id="ProtNLM"/>
    </source>
</evidence>